<evidence type="ECO:0000256" key="16">
    <source>
        <dbReference type="ARBA" id="ARBA00053950"/>
    </source>
</evidence>
<dbReference type="Proteomes" id="UP001217089">
    <property type="component" value="Unassembled WGS sequence"/>
</dbReference>
<feature type="compositionally biased region" description="Low complexity" evidence="21">
    <location>
        <begin position="229"/>
        <end position="246"/>
    </location>
</feature>
<evidence type="ECO:0000256" key="4">
    <source>
        <dbReference type="ARBA" id="ARBA00004279"/>
    </source>
</evidence>
<keyword evidence="7 22" id="KW-0732">Signal</keyword>
<keyword evidence="11 20" id="KW-0472">Membrane</keyword>
<dbReference type="InterPro" id="IPR002000">
    <property type="entry name" value="Lysosome-assoc_membr_glycop"/>
</dbReference>
<organism evidence="24 25">
    <name type="scientific">Tegillarca granosa</name>
    <name type="common">Malaysian cockle</name>
    <name type="synonym">Anadara granosa</name>
    <dbReference type="NCBI Taxonomy" id="220873"/>
    <lineage>
        <taxon>Eukaryota</taxon>
        <taxon>Metazoa</taxon>
        <taxon>Spiralia</taxon>
        <taxon>Lophotrochozoa</taxon>
        <taxon>Mollusca</taxon>
        <taxon>Bivalvia</taxon>
        <taxon>Autobranchia</taxon>
        <taxon>Pteriomorphia</taxon>
        <taxon>Arcoida</taxon>
        <taxon>Arcoidea</taxon>
        <taxon>Arcidae</taxon>
        <taxon>Tegillarca</taxon>
    </lineage>
</organism>
<protein>
    <recommendedName>
        <fullName evidence="18">Lysosome-associated membrane glycoprotein 5</fullName>
    </recommendedName>
    <alternativeName>
        <fullName evidence="19">Lysosome-associated membrane protein 5</fullName>
    </alternativeName>
</protein>
<evidence type="ECO:0000256" key="11">
    <source>
        <dbReference type="ARBA" id="ARBA00023136"/>
    </source>
</evidence>
<dbReference type="Pfam" id="PF01299">
    <property type="entry name" value="Lamp2-like_luminal"/>
    <property type="match status" value="1"/>
</dbReference>
<dbReference type="EMBL" id="JARBDR010000640">
    <property type="protein sequence ID" value="KAJ8310454.1"/>
    <property type="molecule type" value="Genomic_DNA"/>
</dbReference>
<keyword evidence="13" id="KW-0966">Cell projection</keyword>
<feature type="domain" description="Lysosome-associated membrane glycoprotein 2-like luminal" evidence="23">
    <location>
        <begin position="252"/>
        <end position="418"/>
    </location>
</feature>
<evidence type="ECO:0000256" key="21">
    <source>
        <dbReference type="SAM" id="MobiDB-lite"/>
    </source>
</evidence>
<evidence type="ECO:0000256" key="17">
    <source>
        <dbReference type="ARBA" id="ARBA00060492"/>
    </source>
</evidence>
<comment type="caution">
    <text evidence="24">The sequence shown here is derived from an EMBL/GenBank/DDBJ whole genome shotgun (WGS) entry which is preliminary data.</text>
</comment>
<evidence type="ECO:0000256" key="13">
    <source>
        <dbReference type="ARBA" id="ARBA00023273"/>
    </source>
</evidence>
<comment type="caution">
    <text evidence="20">Lacks conserved residue(s) required for the propagation of feature annotation.</text>
</comment>
<dbReference type="PANTHER" id="PTHR11506">
    <property type="entry name" value="LYSOSOME-ASSOCIATED MEMBRANE GLYCOPROTEIN"/>
    <property type="match status" value="1"/>
</dbReference>
<accession>A0ABQ9EZE4</accession>
<evidence type="ECO:0000256" key="6">
    <source>
        <dbReference type="ARBA" id="ARBA00022692"/>
    </source>
</evidence>
<keyword evidence="12" id="KW-0325">Glycoprotein</keyword>
<dbReference type="PROSITE" id="PS51407">
    <property type="entry name" value="LAMP_3"/>
    <property type="match status" value="1"/>
</dbReference>
<evidence type="ECO:0000256" key="7">
    <source>
        <dbReference type="ARBA" id="ARBA00022729"/>
    </source>
</evidence>
<evidence type="ECO:0000256" key="20">
    <source>
        <dbReference type="PROSITE-ProRule" id="PRU00740"/>
    </source>
</evidence>
<evidence type="ECO:0000256" key="1">
    <source>
        <dbReference type="ARBA" id="ARBA00004151"/>
    </source>
</evidence>
<keyword evidence="10" id="KW-0770">Synapse</keyword>
<evidence type="ECO:0000256" key="14">
    <source>
        <dbReference type="ARBA" id="ARBA00023329"/>
    </source>
</evidence>
<evidence type="ECO:0000256" key="19">
    <source>
        <dbReference type="ARBA" id="ARBA00076257"/>
    </source>
</evidence>
<reference evidence="24 25" key="1">
    <citation type="submission" date="2022-12" db="EMBL/GenBank/DDBJ databases">
        <title>Chromosome-level genome of Tegillarca granosa.</title>
        <authorList>
            <person name="Kim J."/>
        </authorList>
    </citation>
    <scope>NUCLEOTIDE SEQUENCE [LARGE SCALE GENOMIC DNA]</scope>
    <source>
        <strain evidence="24">Teg-2019</strain>
        <tissue evidence="24">Adductor muscle</tissue>
    </source>
</reference>
<comment type="subcellular location">
    <subcellularLocation>
        <location evidence="4">Cell projection</location>
        <location evidence="4">Dendrite</location>
    </subcellularLocation>
    <subcellularLocation>
        <location evidence="17">Cell projection</location>
        <location evidence="17">Growth cone membrane</location>
        <topology evidence="17">Single-pass type I membrane protein</topology>
    </subcellularLocation>
    <subcellularLocation>
        <location evidence="15">Cytoplasmic vesicle</location>
        <location evidence="15">Secretory vesicle</location>
        <location evidence="15">Synaptic vesicle membrane</location>
        <topology evidence="15">Single-pass type I membrane protein</topology>
    </subcellularLocation>
    <subcellularLocation>
        <location evidence="2">Early endosome membrane</location>
        <topology evidence="2">Single-pass type I membrane protein</topology>
    </subcellularLocation>
    <subcellularLocation>
        <location evidence="1">Endoplasmic reticulum-Golgi intermediate compartment membrane</location>
        <topology evidence="1">Single-pass type I membrane protein</topology>
    </subcellularLocation>
    <subcellularLocation>
        <location evidence="20">Membrane</location>
        <topology evidence="20">Single-pass type I membrane protein</topology>
    </subcellularLocation>
    <subcellularLocation>
        <location evidence="3">Recycling endosome</location>
    </subcellularLocation>
</comment>
<evidence type="ECO:0000256" key="5">
    <source>
        <dbReference type="ARBA" id="ARBA00009644"/>
    </source>
</evidence>
<keyword evidence="25" id="KW-1185">Reference proteome</keyword>
<evidence type="ECO:0000256" key="15">
    <source>
        <dbReference type="ARBA" id="ARBA00029428"/>
    </source>
</evidence>
<sequence>MRMKIHTTVLFLLVTFVYVSAIEFKLTKNGNTCILFNAANSSQIKISNGTSEKTFSFDTASVDQDKSDCTTPQLWLSFPNNVKGKFLFRKNAPNNSTSVDILVQFVPSVVFTGDSNTGIKVADDTSNKMSPPYLKSYECTAEESIGFNRPDNYTVDMMVSNVRLQAFDVQSGQFSDADMTTVPTTEPTTQPQTTEKPTTEHNNGTTNSTTEPTTQPSNGTSEHTTEHSNVTTAGPTTTPLVPTTTAPNPPLNKFELRNGNDTCIIFYAGISFKITYDKTDNKTAVATINLPNATQIDQGRSTCNGTSNSQSLSLDFFNGWKLSMKFGLENKVTMLVKADNEKYSLQTVTLTYVIDTTRFPDAAKAGETVTVTTQMPVSTLEATGSYKCQKDVTLNLNATDSNHPISMNTQNLQYEAFHTGNFTGFDGRIYN</sequence>
<dbReference type="PANTHER" id="PTHR11506:SF35">
    <property type="entry name" value="LYSOSOME-ASSOCIATED MEMBRANE GLYCOPROTEIN 5"/>
    <property type="match status" value="1"/>
</dbReference>
<evidence type="ECO:0000256" key="9">
    <source>
        <dbReference type="ARBA" id="ARBA00022989"/>
    </source>
</evidence>
<evidence type="ECO:0000256" key="8">
    <source>
        <dbReference type="ARBA" id="ARBA00022753"/>
    </source>
</evidence>
<evidence type="ECO:0000313" key="25">
    <source>
        <dbReference type="Proteomes" id="UP001217089"/>
    </source>
</evidence>
<evidence type="ECO:0000256" key="2">
    <source>
        <dbReference type="ARBA" id="ARBA00004158"/>
    </source>
</evidence>
<evidence type="ECO:0000256" key="22">
    <source>
        <dbReference type="SAM" id="SignalP"/>
    </source>
</evidence>
<feature type="chain" id="PRO_5045242803" description="Lysosome-associated membrane glycoprotein 5" evidence="22">
    <location>
        <begin position="22"/>
        <end position="431"/>
    </location>
</feature>
<evidence type="ECO:0000259" key="23">
    <source>
        <dbReference type="Pfam" id="PF01299"/>
    </source>
</evidence>
<dbReference type="Gene3D" id="2.40.160.110">
    <property type="match status" value="2"/>
</dbReference>
<gene>
    <name evidence="24" type="ORF">KUTeg_012319</name>
</gene>
<evidence type="ECO:0000256" key="12">
    <source>
        <dbReference type="ARBA" id="ARBA00023180"/>
    </source>
</evidence>
<comment type="function">
    <text evidence="16">Plays a role in short-term synaptic plasticity in a subset of GABAergic neurons in the brain.</text>
</comment>
<evidence type="ECO:0000313" key="24">
    <source>
        <dbReference type="EMBL" id="KAJ8310454.1"/>
    </source>
</evidence>
<feature type="region of interest" description="Disordered" evidence="21">
    <location>
        <begin position="174"/>
        <end position="252"/>
    </location>
</feature>
<keyword evidence="9" id="KW-1133">Transmembrane helix</keyword>
<evidence type="ECO:0000256" key="18">
    <source>
        <dbReference type="ARBA" id="ARBA00074379"/>
    </source>
</evidence>
<feature type="compositionally biased region" description="Low complexity" evidence="21">
    <location>
        <begin position="180"/>
        <end position="218"/>
    </location>
</feature>
<evidence type="ECO:0000256" key="10">
    <source>
        <dbReference type="ARBA" id="ARBA00023018"/>
    </source>
</evidence>
<name>A0ABQ9EZE4_TEGGR</name>
<dbReference type="InterPro" id="IPR048528">
    <property type="entry name" value="Lamp2-like_luminal"/>
</dbReference>
<feature type="signal peptide" evidence="22">
    <location>
        <begin position="1"/>
        <end position="21"/>
    </location>
</feature>
<comment type="similarity">
    <text evidence="5 20">Belongs to the LAMP family.</text>
</comment>
<evidence type="ECO:0000256" key="3">
    <source>
        <dbReference type="ARBA" id="ARBA00004172"/>
    </source>
</evidence>
<keyword evidence="8" id="KW-0967">Endosome</keyword>
<keyword evidence="14" id="KW-0968">Cytoplasmic vesicle</keyword>
<proteinExistence type="inferred from homology"/>
<keyword evidence="6 20" id="KW-0812">Transmembrane</keyword>